<dbReference type="CDD" id="cd01143">
    <property type="entry name" value="YvrC"/>
    <property type="match status" value="1"/>
</dbReference>
<accession>A0A6N0NU77</accession>
<dbReference type="Proteomes" id="UP000509301">
    <property type="component" value="Chromosome"/>
</dbReference>
<gene>
    <name evidence="2" type="ORF">GWK48_04140</name>
</gene>
<dbReference type="InterPro" id="IPR050902">
    <property type="entry name" value="ABC_Transporter_SBP"/>
</dbReference>
<dbReference type="PANTHER" id="PTHR30535">
    <property type="entry name" value="VITAMIN B12-BINDING PROTEIN"/>
    <property type="match status" value="1"/>
</dbReference>
<dbReference type="SUPFAM" id="SSF53807">
    <property type="entry name" value="Helical backbone' metal receptor"/>
    <property type="match status" value="1"/>
</dbReference>
<reference evidence="2 3" key="1">
    <citation type="submission" date="2020-02" db="EMBL/GenBank/DDBJ databases">
        <title>Comparative genome analysis reveals the metabolism and evolution of the thermophilic archaeal genus Metallosphaera.</title>
        <authorList>
            <person name="Jiang C."/>
        </authorList>
    </citation>
    <scope>NUCLEOTIDE SEQUENCE [LARGE SCALE GENOMIC DNA]</scope>
    <source>
        <strain evidence="2 3">Ric-A</strain>
    </source>
</reference>
<dbReference type="InterPro" id="IPR002491">
    <property type="entry name" value="ABC_transptr_periplasmic_BD"/>
</dbReference>
<dbReference type="PANTHER" id="PTHR30535:SF34">
    <property type="entry name" value="MOLYBDATE-BINDING PROTEIN MOLA"/>
    <property type="match status" value="1"/>
</dbReference>
<evidence type="ECO:0000313" key="3">
    <source>
        <dbReference type="Proteomes" id="UP000509301"/>
    </source>
</evidence>
<dbReference type="PROSITE" id="PS50983">
    <property type="entry name" value="FE_B12_PBP"/>
    <property type="match status" value="1"/>
</dbReference>
<dbReference type="OrthoDB" id="24039at2157"/>
<name>A0A6N0NU77_9CREN</name>
<dbReference type="Pfam" id="PF01497">
    <property type="entry name" value="Peripla_BP_2"/>
    <property type="match status" value="1"/>
</dbReference>
<evidence type="ECO:0000313" key="2">
    <source>
        <dbReference type="EMBL" id="QKQ99686.1"/>
    </source>
</evidence>
<dbReference type="Gene3D" id="3.40.50.1980">
    <property type="entry name" value="Nitrogenase molybdenum iron protein domain"/>
    <property type="match status" value="2"/>
</dbReference>
<dbReference type="KEGG" id="mten:GWK48_04140"/>
<organism evidence="2 3">
    <name type="scientific">Metallosphaera tengchongensis</name>
    <dbReference type="NCBI Taxonomy" id="1532350"/>
    <lineage>
        <taxon>Archaea</taxon>
        <taxon>Thermoproteota</taxon>
        <taxon>Thermoprotei</taxon>
        <taxon>Sulfolobales</taxon>
        <taxon>Sulfolobaceae</taxon>
        <taxon>Metallosphaera</taxon>
    </lineage>
</organism>
<dbReference type="AlphaFoldDB" id="A0A6N0NU77"/>
<proteinExistence type="predicted"/>
<feature type="domain" description="Fe/B12 periplasmic-binding" evidence="1">
    <location>
        <begin position="25"/>
        <end position="274"/>
    </location>
</feature>
<keyword evidence="3" id="KW-1185">Reference proteome</keyword>
<sequence>MITTRKKIFNDTLDDFVVLEYPPKRIVSLDPASTETIFTLGAGERVVGTDAFSYRPAEAKKLPKLGSYTHVNLELLEKLEPDVIFTTLGAQKELTRKLLNSKFPVYPMRVSTTVGEILNNVLLVGNVIGLQNEARELQVKLLSSLAGLRKFERRPLLYVELDLGGPITPGFPSHISDGIWISGGRNAFDKDPEAYFEPPVEVLKELKPDLIIYEPKRYMPWELTRFRDSLERRGLRHLLSSPIYVSRGDFLAHQGPSFVTEAIPWLNSLVFSWIQSGTGHTTG</sequence>
<evidence type="ECO:0000259" key="1">
    <source>
        <dbReference type="PROSITE" id="PS50983"/>
    </source>
</evidence>
<protein>
    <submittedName>
        <fullName evidence="2">ABC transporter substrate-binding protein</fullName>
    </submittedName>
</protein>
<dbReference type="EMBL" id="CP049074">
    <property type="protein sequence ID" value="QKQ99686.1"/>
    <property type="molecule type" value="Genomic_DNA"/>
</dbReference>